<protein>
    <submittedName>
        <fullName evidence="2">N-acetylglucosaminyl deacetylase, LmbE family</fullName>
    </submittedName>
</protein>
<dbReference type="EMBL" id="OCNK01000002">
    <property type="protein sequence ID" value="SOD98897.1"/>
    <property type="molecule type" value="Genomic_DNA"/>
</dbReference>
<evidence type="ECO:0000313" key="3">
    <source>
        <dbReference type="Proteomes" id="UP000219482"/>
    </source>
</evidence>
<dbReference type="PANTHER" id="PTHR12993:SF11">
    <property type="entry name" value="N-ACETYLGLUCOSAMINYL-PHOSPHATIDYLINOSITOL DE-N-ACETYLASE"/>
    <property type="match status" value="1"/>
</dbReference>
<keyword evidence="3" id="KW-1185">Reference proteome</keyword>
<dbReference type="PANTHER" id="PTHR12993">
    <property type="entry name" value="N-ACETYLGLUCOSAMINYL-PHOSPHATIDYLINOSITOL DE-N-ACETYLASE-RELATED"/>
    <property type="match status" value="1"/>
</dbReference>
<dbReference type="AlphaFoldDB" id="A0A286GTL3"/>
<sequence>MRDPLLDIRPGDRWLIAVAHPDDETFGCGSVIALASVCGAEVTVVCATRGEAGEPVPGSADGADLGAVREDELRRAAERLGVRRVELLGYRDSGFDGDLPAGSLCAAPLDEVAGALGGLIAEIRPQVVLTLDGSDGHRDHLRVGAAARRALGDSAGPLLAEHCLPVSLLRRWLDEMRAVRPDTVYHSLDPAALGRDDADITDVLDTARVLDRREAAIAEHRSQVSPFDGLSPDLRRVFLTTDHLARVALTGRTR</sequence>
<gene>
    <name evidence="2" type="ORF">SAMN06272739_2078</name>
</gene>
<dbReference type="Pfam" id="PF02585">
    <property type="entry name" value="PIG-L"/>
    <property type="match status" value="1"/>
</dbReference>
<organism evidence="2 3">
    <name type="scientific">Blastococcus haudaquaticus</name>
    <dbReference type="NCBI Taxonomy" id="1938745"/>
    <lineage>
        <taxon>Bacteria</taxon>
        <taxon>Bacillati</taxon>
        <taxon>Actinomycetota</taxon>
        <taxon>Actinomycetes</taxon>
        <taxon>Geodermatophilales</taxon>
        <taxon>Geodermatophilaceae</taxon>
        <taxon>Blastococcus</taxon>
    </lineage>
</organism>
<accession>A0A286GTL3</accession>
<keyword evidence="1" id="KW-0862">Zinc</keyword>
<dbReference type="GO" id="GO:0016811">
    <property type="term" value="F:hydrolase activity, acting on carbon-nitrogen (but not peptide) bonds, in linear amides"/>
    <property type="evidence" value="ECO:0007669"/>
    <property type="project" value="TreeGrafter"/>
</dbReference>
<proteinExistence type="predicted"/>
<name>A0A286GTL3_9ACTN</name>
<dbReference type="Gene3D" id="3.40.50.10320">
    <property type="entry name" value="LmbE-like"/>
    <property type="match status" value="1"/>
</dbReference>
<evidence type="ECO:0000313" key="2">
    <source>
        <dbReference type="EMBL" id="SOD98897.1"/>
    </source>
</evidence>
<reference evidence="3" key="1">
    <citation type="submission" date="2017-09" db="EMBL/GenBank/DDBJ databases">
        <authorList>
            <person name="Varghese N."/>
            <person name="Submissions S."/>
        </authorList>
    </citation>
    <scope>NUCLEOTIDE SEQUENCE [LARGE SCALE GENOMIC DNA]</scope>
    <source>
        <strain evidence="3">DSM 44270</strain>
    </source>
</reference>
<dbReference type="Proteomes" id="UP000219482">
    <property type="component" value="Unassembled WGS sequence"/>
</dbReference>
<dbReference type="InterPro" id="IPR003737">
    <property type="entry name" value="GlcNAc_PI_deacetylase-related"/>
</dbReference>
<dbReference type="InterPro" id="IPR024078">
    <property type="entry name" value="LmbE-like_dom_sf"/>
</dbReference>
<dbReference type="SUPFAM" id="SSF102588">
    <property type="entry name" value="LmbE-like"/>
    <property type="match status" value="1"/>
</dbReference>
<dbReference type="RefSeq" id="WP_235003335.1">
    <property type="nucleotide sequence ID" value="NZ_OCNK01000002.1"/>
</dbReference>
<evidence type="ECO:0000256" key="1">
    <source>
        <dbReference type="ARBA" id="ARBA00022833"/>
    </source>
</evidence>
<dbReference type="GO" id="GO:0016137">
    <property type="term" value="P:glycoside metabolic process"/>
    <property type="evidence" value="ECO:0007669"/>
    <property type="project" value="UniProtKB-ARBA"/>
</dbReference>